<dbReference type="AlphaFoldDB" id="A0A0A9H619"/>
<reference evidence="1" key="2">
    <citation type="journal article" date="2015" name="Data Brief">
        <title>Shoot transcriptome of the giant reed, Arundo donax.</title>
        <authorList>
            <person name="Barrero R.A."/>
            <person name="Guerrero F.D."/>
            <person name="Moolhuijzen P."/>
            <person name="Goolsby J.A."/>
            <person name="Tidwell J."/>
            <person name="Bellgard S.E."/>
            <person name="Bellgard M.I."/>
        </authorList>
    </citation>
    <scope>NUCLEOTIDE SEQUENCE</scope>
    <source>
        <tissue evidence="1">Shoot tissue taken approximately 20 cm above the soil surface</tissue>
    </source>
</reference>
<dbReference type="EMBL" id="GBRH01169543">
    <property type="protein sequence ID" value="JAE28353.1"/>
    <property type="molecule type" value="Transcribed_RNA"/>
</dbReference>
<evidence type="ECO:0000313" key="1">
    <source>
        <dbReference type="EMBL" id="JAE28353.1"/>
    </source>
</evidence>
<proteinExistence type="predicted"/>
<name>A0A0A9H619_ARUDO</name>
<organism evidence="1">
    <name type="scientific">Arundo donax</name>
    <name type="common">Giant reed</name>
    <name type="synonym">Donax arundinaceus</name>
    <dbReference type="NCBI Taxonomy" id="35708"/>
    <lineage>
        <taxon>Eukaryota</taxon>
        <taxon>Viridiplantae</taxon>
        <taxon>Streptophyta</taxon>
        <taxon>Embryophyta</taxon>
        <taxon>Tracheophyta</taxon>
        <taxon>Spermatophyta</taxon>
        <taxon>Magnoliopsida</taxon>
        <taxon>Liliopsida</taxon>
        <taxon>Poales</taxon>
        <taxon>Poaceae</taxon>
        <taxon>PACMAD clade</taxon>
        <taxon>Arundinoideae</taxon>
        <taxon>Arundineae</taxon>
        <taxon>Arundo</taxon>
    </lineage>
</organism>
<protein>
    <submittedName>
        <fullName evidence="1">Uncharacterized protein</fullName>
    </submittedName>
</protein>
<accession>A0A0A9H619</accession>
<reference evidence="1" key="1">
    <citation type="submission" date="2014-09" db="EMBL/GenBank/DDBJ databases">
        <authorList>
            <person name="Magalhaes I.L.F."/>
            <person name="Oliveira U."/>
            <person name="Santos F.R."/>
            <person name="Vidigal T.H.D.A."/>
            <person name="Brescovit A.D."/>
            <person name="Santos A.J."/>
        </authorList>
    </citation>
    <scope>NUCLEOTIDE SEQUENCE</scope>
    <source>
        <tissue evidence="1">Shoot tissue taken approximately 20 cm above the soil surface</tissue>
    </source>
</reference>
<sequence>MLEIPIAAAVVGGLSSRWWIWGSDPRTLL</sequence>